<evidence type="ECO:0000313" key="1">
    <source>
        <dbReference type="EMBL" id="GAA3775264.1"/>
    </source>
</evidence>
<dbReference type="EMBL" id="BAABBI010000001">
    <property type="protein sequence ID" value="GAA3775264.1"/>
    <property type="molecule type" value="Genomic_DNA"/>
</dbReference>
<evidence type="ECO:0008006" key="3">
    <source>
        <dbReference type="Google" id="ProtNLM"/>
    </source>
</evidence>
<evidence type="ECO:0000313" key="2">
    <source>
        <dbReference type="Proteomes" id="UP001501456"/>
    </source>
</evidence>
<dbReference type="RefSeq" id="WP_344726582.1">
    <property type="nucleotide sequence ID" value="NZ_BAABBI010000001.1"/>
</dbReference>
<dbReference type="Proteomes" id="UP001501456">
    <property type="component" value="Unassembled WGS sequence"/>
</dbReference>
<keyword evidence="2" id="KW-1185">Reference proteome</keyword>
<sequence length="309" mass="34148">MKKNLLSFVLFMATLTAGFSQTLEELKSEQAAKKDSIAAIQSRVDAIQSKIDAIPGWRIGAVGIVGASFSEFNNWYAQGAPNNSAGNVSISFSPYANLMKEKYFWNNNANINLGWVKFDDKDDPTDNKDFREATDVFNITSLFGYKLTEKIAVSTLAEYRTTLLNNFNDPGYLDAGLGITWTPITNLVVVVHPANYNFVFADDDTTFESSLGAKIVANYTKSIGGLKIMSNLSAFQSYEDSDLSNWTWINSFSYSIFKGIGVGFELGLRNNKQEALNYAKTTLGNTNATFDTVDNELQVYTTAGISYSF</sequence>
<gene>
    <name evidence="1" type="ORF">GCM10022271_04270</name>
</gene>
<protein>
    <recommendedName>
        <fullName evidence="3">DUF3078 domain-containing protein</fullName>
    </recommendedName>
</protein>
<name>A0ABP7GT79_9FLAO</name>
<organism evidence="1 2">
    <name type="scientific">Corallibacter vietnamensis</name>
    <dbReference type="NCBI Taxonomy" id="904130"/>
    <lineage>
        <taxon>Bacteria</taxon>
        <taxon>Pseudomonadati</taxon>
        <taxon>Bacteroidota</taxon>
        <taxon>Flavobacteriia</taxon>
        <taxon>Flavobacteriales</taxon>
        <taxon>Flavobacteriaceae</taxon>
        <taxon>Corallibacter</taxon>
    </lineage>
</organism>
<proteinExistence type="predicted"/>
<dbReference type="InterPro" id="IPR021428">
    <property type="entry name" value="DUF3078"/>
</dbReference>
<reference evidence="2" key="1">
    <citation type="journal article" date="2019" name="Int. J. Syst. Evol. Microbiol.">
        <title>The Global Catalogue of Microorganisms (GCM) 10K type strain sequencing project: providing services to taxonomists for standard genome sequencing and annotation.</title>
        <authorList>
            <consortium name="The Broad Institute Genomics Platform"/>
            <consortium name="The Broad Institute Genome Sequencing Center for Infectious Disease"/>
            <person name="Wu L."/>
            <person name="Ma J."/>
        </authorList>
    </citation>
    <scope>NUCLEOTIDE SEQUENCE [LARGE SCALE GENOMIC DNA]</scope>
    <source>
        <strain evidence="2">JCM 17525</strain>
    </source>
</reference>
<accession>A0ABP7GT79</accession>
<dbReference type="Pfam" id="PF11276">
    <property type="entry name" value="DUF3078"/>
    <property type="match status" value="1"/>
</dbReference>
<comment type="caution">
    <text evidence="1">The sequence shown here is derived from an EMBL/GenBank/DDBJ whole genome shotgun (WGS) entry which is preliminary data.</text>
</comment>